<proteinExistence type="inferred from homology"/>
<keyword evidence="6" id="KW-0736">Signalosome</keyword>
<dbReference type="InterPro" id="IPR036388">
    <property type="entry name" value="WH-like_DNA-bd_sf"/>
</dbReference>
<dbReference type="Gene3D" id="1.10.10.10">
    <property type="entry name" value="Winged helix-like DNA-binding domain superfamily/Winged helix DNA-binding domain"/>
    <property type="match status" value="1"/>
</dbReference>
<sequence length="441" mass="48997">MDQRLSQLTSLTQKDKGPAYLALLSDLFSDPNKPNIAQDIHALVDHVVNEDNAGLIVGRQVFSELVKNLNETTIPNKELRKQIVEDVLTTVQPRLASYEEQLADLLENEEDWNEAARVLMGITLDTSQRTTDEDKLRVYIRIVRLLLEEEDSVQGETYYNRAASLIHSTSDRETVLAFKLCQARISDYSRKFLEAAARYHELSFVVVLLTPNFTRSAAVTCAVLAPAGPNRSRILASLYRDERTTELPTYNILSKMFLDHILRPGEVKEFESTLKPHQLAKIALSMNDRLASAIEASDEQSGDNISTRKGPATVLDRAVMEHNVLASSRIYNNITFGGLGALLDLTPGAAETMARKMIEQGRLKGHIDQVDKLIWFEAAKDEDDAQGKAGGLGDVSQDTEDTGALFTKRWDMQIRMTASNVETIVEHLVEKGLVGSAVATA</sequence>
<evidence type="ECO:0000256" key="1">
    <source>
        <dbReference type="ARBA" id="ARBA00004123"/>
    </source>
</evidence>
<keyword evidence="7" id="KW-0539">Nucleus</keyword>
<dbReference type="SUPFAM" id="SSF46785">
    <property type="entry name" value="Winged helix' DNA-binding domain"/>
    <property type="match status" value="1"/>
</dbReference>
<dbReference type="EMBL" id="SFCI01000084">
    <property type="protein sequence ID" value="TFY82725.1"/>
    <property type="molecule type" value="Genomic_DNA"/>
</dbReference>
<protein>
    <recommendedName>
        <fullName evidence="4">COP9 signalosome complex subunit 4</fullName>
    </recommendedName>
</protein>
<dbReference type="OrthoDB" id="295656at2759"/>
<evidence type="ECO:0000256" key="2">
    <source>
        <dbReference type="ARBA" id="ARBA00004496"/>
    </source>
</evidence>
<dbReference type="PANTHER" id="PTHR10855">
    <property type="entry name" value="26S PROTEASOME NON-ATPASE REGULATORY SUBUNIT 12/COP9 SIGNALOSOME COMPLEX SUBUNIT 4"/>
    <property type="match status" value="1"/>
</dbReference>
<evidence type="ECO:0000256" key="4">
    <source>
        <dbReference type="ARBA" id="ARBA00014881"/>
    </source>
</evidence>
<keyword evidence="5" id="KW-0963">Cytoplasm</keyword>
<reference evidence="10 11" key="1">
    <citation type="submission" date="2019-02" db="EMBL/GenBank/DDBJ databases">
        <title>Genome sequencing of the rare red list fungi Hericium alpestre (H. flagellum).</title>
        <authorList>
            <person name="Buettner E."/>
            <person name="Kellner H."/>
        </authorList>
    </citation>
    <scope>NUCLEOTIDE SEQUENCE [LARGE SCALE GENOMIC DNA]</scope>
    <source>
        <strain evidence="10 11">DSM 108284</strain>
    </source>
</reference>
<dbReference type="Pfam" id="PF01399">
    <property type="entry name" value="PCI"/>
    <property type="match status" value="1"/>
</dbReference>
<evidence type="ECO:0000259" key="8">
    <source>
        <dbReference type="Pfam" id="PF01399"/>
    </source>
</evidence>
<comment type="subcellular location">
    <subcellularLocation>
        <location evidence="2">Cytoplasm</location>
    </subcellularLocation>
    <subcellularLocation>
        <location evidence="1">Nucleus</location>
    </subcellularLocation>
</comment>
<dbReference type="Pfam" id="PF22241">
    <property type="entry name" value="PSMD12-CSN4_N"/>
    <property type="match status" value="1"/>
</dbReference>
<feature type="domain" description="PSMD12/CSN4-like N-terminal" evidence="9">
    <location>
        <begin position="18"/>
        <end position="203"/>
    </location>
</feature>
<feature type="domain" description="PCI" evidence="8">
    <location>
        <begin position="314"/>
        <end position="377"/>
    </location>
</feature>
<dbReference type="InterPro" id="IPR000717">
    <property type="entry name" value="PCI_dom"/>
</dbReference>
<evidence type="ECO:0000256" key="3">
    <source>
        <dbReference type="ARBA" id="ARBA00010417"/>
    </source>
</evidence>
<organism evidence="10 11">
    <name type="scientific">Hericium alpestre</name>
    <dbReference type="NCBI Taxonomy" id="135208"/>
    <lineage>
        <taxon>Eukaryota</taxon>
        <taxon>Fungi</taxon>
        <taxon>Dikarya</taxon>
        <taxon>Basidiomycota</taxon>
        <taxon>Agaricomycotina</taxon>
        <taxon>Agaricomycetes</taxon>
        <taxon>Russulales</taxon>
        <taxon>Hericiaceae</taxon>
        <taxon>Hericium</taxon>
    </lineage>
</organism>
<dbReference type="GO" id="GO:0008180">
    <property type="term" value="C:COP9 signalosome"/>
    <property type="evidence" value="ECO:0007669"/>
    <property type="project" value="UniProtKB-KW"/>
</dbReference>
<dbReference type="InterPro" id="IPR036390">
    <property type="entry name" value="WH_DNA-bd_sf"/>
</dbReference>
<accession>A0A4Z0A7K8</accession>
<dbReference type="PANTHER" id="PTHR10855:SF2">
    <property type="entry name" value="COP9 SIGNALOSOME COMPLEX SUBUNIT 4"/>
    <property type="match status" value="1"/>
</dbReference>
<evidence type="ECO:0000256" key="7">
    <source>
        <dbReference type="ARBA" id="ARBA00023242"/>
    </source>
</evidence>
<dbReference type="AlphaFoldDB" id="A0A4Z0A7K8"/>
<dbReference type="Proteomes" id="UP000298061">
    <property type="component" value="Unassembled WGS sequence"/>
</dbReference>
<evidence type="ECO:0000256" key="5">
    <source>
        <dbReference type="ARBA" id="ARBA00022490"/>
    </source>
</evidence>
<evidence type="ECO:0000259" key="9">
    <source>
        <dbReference type="Pfam" id="PF22241"/>
    </source>
</evidence>
<evidence type="ECO:0000313" key="10">
    <source>
        <dbReference type="EMBL" id="TFY82725.1"/>
    </source>
</evidence>
<comment type="caution">
    <text evidence="10">The sequence shown here is derived from an EMBL/GenBank/DDBJ whole genome shotgun (WGS) entry which is preliminary data.</text>
</comment>
<keyword evidence="11" id="KW-1185">Reference proteome</keyword>
<dbReference type="STRING" id="135208.A0A4Z0A7K8"/>
<name>A0A4Z0A7K8_9AGAM</name>
<comment type="similarity">
    <text evidence="3">Belongs to the CSN4 family.</text>
</comment>
<gene>
    <name evidence="10" type="ORF">EWM64_g1292</name>
</gene>
<evidence type="ECO:0000313" key="11">
    <source>
        <dbReference type="Proteomes" id="UP000298061"/>
    </source>
</evidence>
<dbReference type="InterPro" id="IPR040134">
    <property type="entry name" value="PSMD12/CSN4"/>
</dbReference>
<dbReference type="GO" id="GO:0005829">
    <property type="term" value="C:cytosol"/>
    <property type="evidence" value="ECO:0007669"/>
    <property type="project" value="TreeGrafter"/>
</dbReference>
<evidence type="ECO:0000256" key="6">
    <source>
        <dbReference type="ARBA" id="ARBA00022790"/>
    </source>
</evidence>
<dbReference type="InterPro" id="IPR054559">
    <property type="entry name" value="PSMD12-CSN4-like_N"/>
</dbReference>